<dbReference type="PANTHER" id="PTHR40111:SF1">
    <property type="entry name" value="CEPHALOSPORIN-C DEACETYLASE"/>
    <property type="match status" value="1"/>
</dbReference>
<dbReference type="EMBL" id="CP004856">
    <property type="protein sequence ID" value="EEV39382.2"/>
    <property type="molecule type" value="Genomic_DNA"/>
</dbReference>
<name>C9AA71_ENTCA</name>
<dbReference type="InterPro" id="IPR029058">
    <property type="entry name" value="AB_hydrolase_fold"/>
</dbReference>
<reference evidence="4 5" key="1">
    <citation type="submission" date="2009-02" db="EMBL/GenBank/DDBJ databases">
        <authorList>
            <consortium name="The Broad Institute Genome Sequencing Platform"/>
            <person name="Feldgarden M."/>
            <person name="Young S.K."/>
            <person name="Kodira C.D."/>
            <person name="Zeng Q."/>
            <person name="Koehrsen M."/>
            <person name="Alvarado L."/>
            <person name="Berlin A."/>
            <person name="Borenstein D."/>
            <person name="Chen Z."/>
            <person name="Engels R."/>
            <person name="Freedman E."/>
            <person name="Gellesch M."/>
            <person name="Goldberg J."/>
            <person name="Griggs A."/>
            <person name="Gujja S."/>
            <person name="Heiman D."/>
            <person name="Hepburn T."/>
            <person name="Howarth C."/>
            <person name="Jen D."/>
            <person name="Larson L."/>
            <person name="Lewis B."/>
            <person name="Mehta T."/>
            <person name="Park D."/>
            <person name="Pearson M."/>
            <person name="Roberts A."/>
            <person name="Saif S."/>
            <person name="Shea T."/>
            <person name="Shenoy N."/>
            <person name="Sisk P."/>
            <person name="Stolte C."/>
            <person name="Sykes S."/>
            <person name="Walk T."/>
            <person name="White J."/>
            <person name="Yandava C."/>
            <person name="Gilmore M."/>
            <person name="Manson J."/>
            <person name="Palmer K."/>
            <person name="Carniol K."/>
            <person name="Lander E."/>
            <person name="Nusbaum C."/>
            <person name="Galagan J."/>
            <person name="Birren B."/>
        </authorList>
    </citation>
    <scope>NUCLEOTIDE SEQUENCE [LARGE SCALE GENOMIC DNA]</scope>
    <source>
        <strain evidence="4 5">EC20</strain>
    </source>
</reference>
<dbReference type="Gene3D" id="3.40.50.1820">
    <property type="entry name" value="alpha/beta hydrolase"/>
    <property type="match status" value="1"/>
</dbReference>
<evidence type="ECO:0000256" key="2">
    <source>
        <dbReference type="PIRSR" id="PIRSR639069-2"/>
    </source>
</evidence>
<evidence type="ECO:0000256" key="1">
    <source>
        <dbReference type="PIRSR" id="PIRSR639069-1"/>
    </source>
</evidence>
<dbReference type="ESTHER" id="entca-c9ay09">
    <property type="family name" value="Acetyl-esterase_deacetylase"/>
</dbReference>
<protein>
    <recommendedName>
        <fullName evidence="3">Acetyl xylan esterase domain-containing protein</fullName>
    </recommendedName>
</protein>
<dbReference type="Proteomes" id="UP000012675">
    <property type="component" value="Chromosome"/>
</dbReference>
<reference evidence="4 5" key="2">
    <citation type="submission" date="2013-03" db="EMBL/GenBank/DDBJ databases">
        <title>The Genome Sequence of Enterococcus casseliflavus EC20 (899205).</title>
        <authorList>
            <consortium name="The Broad Institute Genomics Platform"/>
            <consortium name="The Broad Institute Genome Sequencing Center for Infectious Disease"/>
            <person name="Russ C."/>
            <person name="Feldgarden M."/>
            <person name="Gilmore M."/>
            <person name="Manson J."/>
            <person name="Palmer K."/>
            <person name="Carniol K."/>
            <person name="Walker B."/>
            <person name="Young S.K."/>
            <person name="Zeng Q."/>
            <person name="Gargeya S."/>
            <person name="Fitzgerald M."/>
            <person name="Haas B."/>
            <person name="Abouelleil A."/>
            <person name="Allen A.W."/>
            <person name="Alvarado L."/>
            <person name="Arachchi H.M."/>
            <person name="Berlin A.M."/>
            <person name="Chapman S.B."/>
            <person name="Gainer-Dewar J."/>
            <person name="Goldberg J."/>
            <person name="Griggs A."/>
            <person name="Gujja S."/>
            <person name="Hansen M."/>
            <person name="Howarth C."/>
            <person name="Imamovic A."/>
            <person name="Ireland A."/>
            <person name="Larimer J."/>
            <person name="McCowan C."/>
            <person name="Murphy C."/>
            <person name="Pearson M."/>
            <person name="Poon T.W."/>
            <person name="Priest M."/>
            <person name="Roberts A."/>
            <person name="Saif S."/>
            <person name="Shea T."/>
            <person name="Sisk P."/>
            <person name="Sykes S."/>
            <person name="Wortman J."/>
            <person name="Nusbaum C."/>
            <person name="Birren B."/>
        </authorList>
    </citation>
    <scope>NUCLEOTIDE SEQUENCE [LARGE SCALE GENOMIC DNA]</scope>
    <source>
        <strain evidence="4 5">EC20</strain>
    </source>
</reference>
<dbReference type="GO" id="GO:0052689">
    <property type="term" value="F:carboxylic ester hydrolase activity"/>
    <property type="evidence" value="ECO:0007669"/>
    <property type="project" value="TreeGrafter"/>
</dbReference>
<dbReference type="HOGENOM" id="CLU_054209_0_0_9"/>
<evidence type="ECO:0000259" key="3">
    <source>
        <dbReference type="Pfam" id="PF05448"/>
    </source>
</evidence>
<dbReference type="GeneID" id="15141092"/>
<feature type="active site" description="Charge relay system" evidence="1">
    <location>
        <position position="301"/>
    </location>
</feature>
<sequence>MYFKDAQALWGKYLGSGKKPKDFDEFWNNGKKIIEALPKTFDLVPHEIFSHVAKGYDLFFTAHDGNRIHCQFIVPMDEKKKYPTQFQFHGYHGNSGDWSDKIGLAAEGYCVIAMDVRGQGGISEDSRKVSGGTLKGHIIRGVDDGPDELFYRQVFLDVYHLVRIACCLPQVDENQLSVYGASQGGALAIVCAALSPSVKQIFTLYPFLSDYREAFRLEVAQSAYEELAYWFRFRDPSHAKEESFFSVLDYIDIQYLAERVQGEVFWGIGLADTICHPKTQFAVFNQLQGAKEMIAFPEYGHEYIPLFSDFMRKKLIGGKMNE</sequence>
<dbReference type="RefSeq" id="WP_015508933.1">
    <property type="nucleotide sequence ID" value="NC_020995.1"/>
</dbReference>
<dbReference type="InterPro" id="IPR008391">
    <property type="entry name" value="AXE1_dom"/>
</dbReference>
<dbReference type="eggNOG" id="COG3458">
    <property type="taxonomic scope" value="Bacteria"/>
</dbReference>
<gene>
    <name evidence="4" type="ORF">ECBG_01651</name>
</gene>
<evidence type="ECO:0000313" key="4">
    <source>
        <dbReference type="EMBL" id="EEV39382.2"/>
    </source>
</evidence>
<dbReference type="GO" id="GO:0005976">
    <property type="term" value="P:polysaccharide metabolic process"/>
    <property type="evidence" value="ECO:0007669"/>
    <property type="project" value="TreeGrafter"/>
</dbReference>
<dbReference type="AlphaFoldDB" id="C9AA71"/>
<proteinExistence type="predicted"/>
<dbReference type="Pfam" id="PF05448">
    <property type="entry name" value="AXE1"/>
    <property type="match status" value="1"/>
</dbReference>
<organism evidence="4 5">
    <name type="scientific">Enterococcus casseliflavus EC20</name>
    <dbReference type="NCBI Taxonomy" id="565655"/>
    <lineage>
        <taxon>Bacteria</taxon>
        <taxon>Bacillati</taxon>
        <taxon>Bacillota</taxon>
        <taxon>Bacilli</taxon>
        <taxon>Lactobacillales</taxon>
        <taxon>Enterococcaceae</taxon>
        <taxon>Enterococcus</taxon>
    </lineage>
</organism>
<feature type="active site" description="Charge relay system" evidence="1">
    <location>
        <position position="272"/>
    </location>
</feature>
<feature type="binding site" evidence="2">
    <location>
        <position position="91"/>
    </location>
    <ligand>
        <name>substrate</name>
    </ligand>
</feature>
<feature type="domain" description="Acetyl xylan esterase" evidence="3">
    <location>
        <begin position="12"/>
        <end position="308"/>
    </location>
</feature>
<keyword evidence="5" id="KW-1185">Reference proteome</keyword>
<dbReference type="PANTHER" id="PTHR40111">
    <property type="entry name" value="CEPHALOSPORIN-C DEACETYLASE"/>
    <property type="match status" value="1"/>
</dbReference>
<dbReference type="SUPFAM" id="SSF53474">
    <property type="entry name" value="alpha/beta-Hydrolases"/>
    <property type="match status" value="1"/>
</dbReference>
<dbReference type="InterPro" id="IPR039069">
    <property type="entry name" value="CE7"/>
</dbReference>
<dbReference type="KEGG" id="ecas:ECBG_01651"/>
<accession>C9AA71</accession>
<feature type="active site" description="Nucleophile" evidence="1">
    <location>
        <position position="182"/>
    </location>
</feature>
<evidence type="ECO:0000313" key="5">
    <source>
        <dbReference type="Proteomes" id="UP000012675"/>
    </source>
</evidence>